<dbReference type="OrthoDB" id="9811934at2"/>
<proteinExistence type="predicted"/>
<name>A0A4R5CPQ1_9FLAO</name>
<dbReference type="PANTHER" id="PTHR42754:SF1">
    <property type="entry name" value="LIPOPROTEIN"/>
    <property type="match status" value="1"/>
</dbReference>
<evidence type="ECO:0000256" key="1">
    <source>
        <dbReference type="SAM" id="SignalP"/>
    </source>
</evidence>
<accession>A0A4R5CPQ1</accession>
<organism evidence="2 3">
    <name type="scientific">Flavobacterium sandaracinum</name>
    <dbReference type="NCBI Taxonomy" id="2541733"/>
    <lineage>
        <taxon>Bacteria</taxon>
        <taxon>Pseudomonadati</taxon>
        <taxon>Bacteroidota</taxon>
        <taxon>Flavobacteriia</taxon>
        <taxon>Flavobacteriales</taxon>
        <taxon>Flavobacteriaceae</taxon>
        <taxon>Flavobacterium</taxon>
    </lineage>
</organism>
<reference evidence="2 3" key="1">
    <citation type="submission" date="2019-03" db="EMBL/GenBank/DDBJ databases">
        <title>Flavobacterium LB-D12 sp. nov., isolated from arctic soil.</title>
        <authorList>
            <person name="Chaudhary D.K."/>
        </authorList>
    </citation>
    <scope>NUCLEOTIDE SEQUENCE [LARGE SCALE GENOMIC DNA]</scope>
    <source>
        <strain evidence="2 3">LB-D12</strain>
    </source>
</reference>
<dbReference type="RefSeq" id="WP_132067494.1">
    <property type="nucleotide sequence ID" value="NZ_SMFN01000030.1"/>
</dbReference>
<dbReference type="PROSITE" id="PS51257">
    <property type="entry name" value="PROKAR_LIPOPROTEIN"/>
    <property type="match status" value="1"/>
</dbReference>
<dbReference type="EMBL" id="SMFN01000030">
    <property type="protein sequence ID" value="TDE00374.1"/>
    <property type="molecule type" value="Genomic_DNA"/>
</dbReference>
<keyword evidence="3" id="KW-1185">Reference proteome</keyword>
<dbReference type="PANTHER" id="PTHR42754">
    <property type="entry name" value="ENDOGLUCANASE"/>
    <property type="match status" value="1"/>
</dbReference>
<dbReference type="Proteomes" id="UP000294644">
    <property type="component" value="Unassembled WGS sequence"/>
</dbReference>
<feature type="signal peptide" evidence="1">
    <location>
        <begin position="1"/>
        <end position="23"/>
    </location>
</feature>
<dbReference type="AlphaFoldDB" id="A0A4R5CPQ1"/>
<evidence type="ECO:0008006" key="4">
    <source>
        <dbReference type="Google" id="ProtNLM"/>
    </source>
</evidence>
<feature type="chain" id="PRO_5020803348" description="T9SS C-terminal target domain-containing protein" evidence="1">
    <location>
        <begin position="24"/>
        <end position="415"/>
    </location>
</feature>
<comment type="caution">
    <text evidence="2">The sequence shown here is derived from an EMBL/GenBank/DDBJ whole genome shotgun (WGS) entry which is preliminary data.</text>
</comment>
<protein>
    <recommendedName>
        <fullName evidence="4">T9SS C-terminal target domain-containing protein</fullName>
    </recommendedName>
</protein>
<gene>
    <name evidence="2" type="ORF">E0F91_16520</name>
</gene>
<evidence type="ECO:0000313" key="2">
    <source>
        <dbReference type="EMBL" id="TDE00374.1"/>
    </source>
</evidence>
<evidence type="ECO:0000313" key="3">
    <source>
        <dbReference type="Proteomes" id="UP000294644"/>
    </source>
</evidence>
<keyword evidence="1" id="KW-0732">Signal</keyword>
<sequence>MKFKNYGLALTLIIFFFSCSTEQSDNSTYEKLSQGRYGGTHDEEFSSSTSTSDGGQIILAKTFSNDGDVIGNLPTSLSNLAIWIIKLNSKCEIEWKKTYGGSNTEIGDKIIQTKDGGYLFSALITSTDGNLLPVDSSQPPSYNGVNILLVKIDAFGEIQWQKVTSYSNDVILDIIQTEDGGYLYNSYFSLNKVDANANLIWTKSLDFYCYNIYQLADRSIILSGCINSNEYFNTTGIIAKTDAGGNILWKNTYEKTLPLKVIESIDGGLLAVGRSNNKNVPVYSNNTYVNNIIETAAYPWVGKLNLSGSLEWEKAFGLKSGPTEIVTDIVSIENGYIVGGYSDDFWILNIDKLGNFINQKKFGGSDNDILNRINIGQNGTMFLTGTTQSKDRDLKNTNSHGNFNTDIWTLNIKIN</sequence>